<dbReference type="Pfam" id="PF01042">
    <property type="entry name" value="Ribonuc_L-PSP"/>
    <property type="match status" value="1"/>
</dbReference>
<dbReference type="EMBL" id="AFYI01000002">
    <property type="protein sequence ID" value="EHB41643.1"/>
    <property type="molecule type" value="Genomic_DNA"/>
</dbReference>
<sequence>MEIKMKVIINTDKAPSAIGPYSQGFIFNGLVFTSGQLPLYPKTMNLTEGGIKEQTWQALLNLKFVLEMGGASLETVLKTTCFLKNMDDFNAFNEVYETFFGKINGPARSCIQVEKIPKDALVEIEAIAFENK</sequence>
<dbReference type="GO" id="GO:0019239">
    <property type="term" value="F:deaminase activity"/>
    <property type="evidence" value="ECO:0007669"/>
    <property type="project" value="TreeGrafter"/>
</dbReference>
<name>A0A6C8G795_SALIN</name>
<evidence type="ECO:0000313" key="3">
    <source>
        <dbReference type="EMBL" id="EHB41643.1"/>
    </source>
</evidence>
<evidence type="ECO:0000256" key="1">
    <source>
        <dbReference type="ARBA" id="ARBA00010552"/>
    </source>
</evidence>
<proteinExistence type="inferred from homology"/>
<dbReference type="FunFam" id="3.30.1330.40:FF:000001">
    <property type="entry name" value="L-PSP family endoribonuclease"/>
    <property type="match status" value="1"/>
</dbReference>
<dbReference type="InterPro" id="IPR006056">
    <property type="entry name" value="RidA"/>
</dbReference>
<dbReference type="InterPro" id="IPR006175">
    <property type="entry name" value="YjgF/YER057c/UK114"/>
</dbReference>
<dbReference type="Proteomes" id="UP000004564">
    <property type="component" value="Chromosome"/>
</dbReference>
<protein>
    <submittedName>
        <fullName evidence="3">Putative endoribonuclease L-PSP</fullName>
    </submittedName>
</protein>
<comment type="subunit">
    <text evidence="2">Homotrimer.</text>
</comment>
<comment type="similarity">
    <text evidence="1">Belongs to the RutC family.</text>
</comment>
<reference evidence="3 4" key="1">
    <citation type="submission" date="2011-09" db="EMBL/GenBank/DDBJ databases">
        <authorList>
            <person name="McClelland M."/>
            <person name="Clifton S."/>
            <person name="Porwollik S."/>
            <person name="Cheng P."/>
            <person name="Wollam A."/>
            <person name="Wang C."/>
            <person name="Pepin K."/>
            <person name="Bhonagiri V."/>
            <person name="Fulton R."/>
            <person name="Fulton L.F."/>
            <person name="Delehaunty K."/>
            <person name="Fronick C."/>
            <person name="O'Laughlin M."/>
            <person name="Godfrey J."/>
            <person name="Waligorski J."/>
            <person name="Appelbaum E."/>
            <person name="Farmer C."/>
            <person name="Strong C."/>
            <person name="Tomlinson C."/>
            <person name="Hou S."/>
            <person name="Minx P."/>
            <person name="Warren W."/>
            <person name="Wilson R.K."/>
        </authorList>
    </citation>
    <scope>NUCLEOTIDE SEQUENCE [LARGE SCALE GENOMIC DNA]</scope>
    <source>
        <strain evidence="4">SARB 27</strain>
    </source>
</reference>
<evidence type="ECO:0000256" key="2">
    <source>
        <dbReference type="ARBA" id="ARBA00011233"/>
    </source>
</evidence>
<dbReference type="PANTHER" id="PTHR11803">
    <property type="entry name" value="2-IMINOBUTANOATE/2-IMINOPROPANOATE DEAMINASE RIDA"/>
    <property type="match status" value="1"/>
</dbReference>
<organism evidence="3 4">
    <name type="scientific">Salmonella enterica subsp. enterica serovar Infantis str. SARB27</name>
    <dbReference type="NCBI Taxonomy" id="596155"/>
    <lineage>
        <taxon>Bacteria</taxon>
        <taxon>Pseudomonadati</taxon>
        <taxon>Pseudomonadota</taxon>
        <taxon>Gammaproteobacteria</taxon>
        <taxon>Enterobacterales</taxon>
        <taxon>Enterobacteriaceae</taxon>
        <taxon>Salmonella</taxon>
    </lineage>
</organism>
<dbReference type="PANTHER" id="PTHR11803:SF58">
    <property type="entry name" value="PROTEIN HMF1-RELATED"/>
    <property type="match status" value="1"/>
</dbReference>
<dbReference type="NCBIfam" id="TIGR00004">
    <property type="entry name" value="Rid family detoxifying hydrolase"/>
    <property type="match status" value="1"/>
</dbReference>
<dbReference type="SUPFAM" id="SSF55298">
    <property type="entry name" value="YjgF-like"/>
    <property type="match status" value="1"/>
</dbReference>
<dbReference type="InterPro" id="IPR035959">
    <property type="entry name" value="RutC-like_sf"/>
</dbReference>
<dbReference type="CDD" id="cd00448">
    <property type="entry name" value="YjgF_YER057c_UK114_family"/>
    <property type="match status" value="1"/>
</dbReference>
<dbReference type="Gene3D" id="3.30.1330.40">
    <property type="entry name" value="RutC-like"/>
    <property type="match status" value="1"/>
</dbReference>
<accession>A0A6C8G795</accession>
<gene>
    <name evidence="3" type="ORF">SEENIN0B_01506</name>
</gene>
<dbReference type="AlphaFoldDB" id="A0A6C8G795"/>
<evidence type="ECO:0000313" key="4">
    <source>
        <dbReference type="Proteomes" id="UP000004564"/>
    </source>
</evidence>
<dbReference type="GO" id="GO:0005829">
    <property type="term" value="C:cytosol"/>
    <property type="evidence" value="ECO:0007669"/>
    <property type="project" value="TreeGrafter"/>
</dbReference>
<comment type="caution">
    <text evidence="3">The sequence shown here is derived from an EMBL/GenBank/DDBJ whole genome shotgun (WGS) entry which is preliminary data.</text>
</comment>